<dbReference type="PANTHER" id="PTHR33179:SF9">
    <property type="entry name" value="OS01G0278000 PROTEIN"/>
    <property type="match status" value="1"/>
</dbReference>
<dbReference type="AlphaFoldDB" id="A0A0D2RAK4"/>
<dbReference type="InterPro" id="IPR008889">
    <property type="entry name" value="VQ"/>
</dbReference>
<reference evidence="4" key="3">
    <citation type="submission" date="2020-04" db="EMBL/GenBank/DDBJ databases">
        <authorList>
            <person name="Grover C.E."/>
            <person name="Arick M.A. II"/>
            <person name="Thrash A."/>
            <person name="Conover J.L."/>
            <person name="Sanders W.S."/>
            <person name="Peterson D.G."/>
            <person name="Scheffler J.A."/>
            <person name="Scheffler B.E."/>
            <person name="Wendel J.F."/>
        </authorList>
    </citation>
    <scope>NUCLEOTIDE SEQUENCE</scope>
    <source>
        <strain evidence="4">8</strain>
        <tissue evidence="4">Leaf</tissue>
    </source>
</reference>
<dbReference type="PANTHER" id="PTHR33179">
    <property type="entry name" value="VQ MOTIF-CONTAINING PROTEIN"/>
    <property type="match status" value="1"/>
</dbReference>
<dbReference type="GO" id="GO:0005634">
    <property type="term" value="C:nucleus"/>
    <property type="evidence" value="ECO:0007669"/>
    <property type="project" value="TreeGrafter"/>
</dbReference>
<dbReference type="Proteomes" id="UP000593578">
    <property type="component" value="Unassembled WGS sequence"/>
</dbReference>
<dbReference type="Pfam" id="PF05678">
    <property type="entry name" value="VQ"/>
    <property type="match status" value="1"/>
</dbReference>
<dbReference type="InterPro" id="IPR039609">
    <property type="entry name" value="VQ_15/22"/>
</dbReference>
<evidence type="ECO:0000313" key="5">
    <source>
        <dbReference type="Proteomes" id="UP000032304"/>
    </source>
</evidence>
<dbReference type="STRING" id="29730.A0A0D2RAK4"/>
<keyword evidence="5" id="KW-1185">Reference proteome</keyword>
<dbReference type="OrthoDB" id="780868at2759"/>
<proteinExistence type="predicted"/>
<dbReference type="Gramene" id="KJB16235">
    <property type="protein sequence ID" value="KJB16235"/>
    <property type="gene ID" value="B456_002G226300"/>
</dbReference>
<dbReference type="OMA" id="THNADAN"/>
<dbReference type="eggNOG" id="ENOG502S2VA">
    <property type="taxonomic scope" value="Eukaryota"/>
</dbReference>
<evidence type="ECO:0000256" key="1">
    <source>
        <dbReference type="SAM" id="MobiDB-lite"/>
    </source>
</evidence>
<reference evidence="3 5" key="1">
    <citation type="journal article" date="2012" name="Nature">
        <title>Repeated polyploidization of Gossypium genomes and the evolution of spinnable cotton fibres.</title>
        <authorList>
            <person name="Paterson A.H."/>
            <person name="Wendel J.F."/>
            <person name="Gundlach H."/>
            <person name="Guo H."/>
            <person name="Jenkins J."/>
            <person name="Jin D."/>
            <person name="Llewellyn D."/>
            <person name="Showmaker K.C."/>
            <person name="Shu S."/>
            <person name="Udall J."/>
            <person name="Yoo M.J."/>
            <person name="Byers R."/>
            <person name="Chen W."/>
            <person name="Doron-Faigenboim A."/>
            <person name="Duke M.V."/>
            <person name="Gong L."/>
            <person name="Grimwood J."/>
            <person name="Grover C."/>
            <person name="Grupp K."/>
            <person name="Hu G."/>
            <person name="Lee T.H."/>
            <person name="Li J."/>
            <person name="Lin L."/>
            <person name="Liu T."/>
            <person name="Marler B.S."/>
            <person name="Page J.T."/>
            <person name="Roberts A.W."/>
            <person name="Romanel E."/>
            <person name="Sanders W.S."/>
            <person name="Szadkowski E."/>
            <person name="Tan X."/>
            <person name="Tang H."/>
            <person name="Xu C."/>
            <person name="Wang J."/>
            <person name="Wang Z."/>
            <person name="Zhang D."/>
            <person name="Zhang L."/>
            <person name="Ashrafi H."/>
            <person name="Bedon F."/>
            <person name="Bowers J.E."/>
            <person name="Brubaker C.L."/>
            <person name="Chee P.W."/>
            <person name="Das S."/>
            <person name="Gingle A.R."/>
            <person name="Haigler C.H."/>
            <person name="Harker D."/>
            <person name="Hoffmann L.V."/>
            <person name="Hovav R."/>
            <person name="Jones D.C."/>
            <person name="Lemke C."/>
            <person name="Mansoor S."/>
            <person name="ur Rahman M."/>
            <person name="Rainville L.N."/>
            <person name="Rambani A."/>
            <person name="Reddy U.K."/>
            <person name="Rong J.K."/>
            <person name="Saranga Y."/>
            <person name="Scheffler B.E."/>
            <person name="Scheffler J.A."/>
            <person name="Stelly D.M."/>
            <person name="Triplett B.A."/>
            <person name="Van Deynze A."/>
            <person name="Vaslin M.F."/>
            <person name="Waghmare V.N."/>
            <person name="Walford S.A."/>
            <person name="Wright R.J."/>
            <person name="Zaki E.A."/>
            <person name="Zhang T."/>
            <person name="Dennis E.S."/>
            <person name="Mayer K.F."/>
            <person name="Peterson D.G."/>
            <person name="Rokhsar D.S."/>
            <person name="Wang X."/>
            <person name="Schmutz J."/>
        </authorList>
    </citation>
    <scope>NUCLEOTIDE SEQUENCE [LARGE SCALE GENOMIC DNA]</scope>
</reference>
<name>A0A0D2RAK4_GOSRA</name>
<dbReference type="GO" id="GO:0006970">
    <property type="term" value="P:response to osmotic stress"/>
    <property type="evidence" value="ECO:0007669"/>
    <property type="project" value="TreeGrafter"/>
</dbReference>
<dbReference type="EMBL" id="CM001741">
    <property type="protein sequence ID" value="KJB16235.1"/>
    <property type="molecule type" value="Genomic_DNA"/>
</dbReference>
<dbReference type="Proteomes" id="UP000032304">
    <property type="component" value="Chromosome 2"/>
</dbReference>
<evidence type="ECO:0000313" key="4">
    <source>
        <dbReference type="EMBL" id="MBA0581289.1"/>
    </source>
</evidence>
<feature type="region of interest" description="Disordered" evidence="1">
    <location>
        <begin position="60"/>
        <end position="91"/>
    </location>
</feature>
<gene>
    <name evidence="3" type="ORF">B456_002G226300</name>
    <name evidence="4" type="ORF">Gorai_023470</name>
</gene>
<organism evidence="3 5">
    <name type="scientific">Gossypium raimondii</name>
    <name type="common">Peruvian cotton</name>
    <name type="synonym">Gossypium klotzschianum subsp. raimondii</name>
    <dbReference type="NCBI Taxonomy" id="29730"/>
    <lineage>
        <taxon>Eukaryota</taxon>
        <taxon>Viridiplantae</taxon>
        <taxon>Streptophyta</taxon>
        <taxon>Embryophyta</taxon>
        <taxon>Tracheophyta</taxon>
        <taxon>Spermatophyta</taxon>
        <taxon>Magnoliopsida</taxon>
        <taxon>eudicotyledons</taxon>
        <taxon>Gunneridae</taxon>
        <taxon>Pentapetalae</taxon>
        <taxon>rosids</taxon>
        <taxon>malvids</taxon>
        <taxon>Malvales</taxon>
        <taxon>Malvaceae</taxon>
        <taxon>Malvoideae</taxon>
        <taxon>Gossypium</taxon>
    </lineage>
</organism>
<dbReference type="GO" id="GO:0005516">
    <property type="term" value="F:calmodulin binding"/>
    <property type="evidence" value="ECO:0007669"/>
    <property type="project" value="TreeGrafter"/>
</dbReference>
<feature type="domain" description="VQ" evidence="2">
    <location>
        <begin position="113"/>
        <end position="134"/>
    </location>
</feature>
<reference evidence="4 6" key="2">
    <citation type="journal article" date="2019" name="Genome Biol. Evol.">
        <title>Insights into the evolution of the New World diploid cottons (Gossypium, subgenus Houzingenia) based on genome sequencing.</title>
        <authorList>
            <person name="Grover C.E."/>
            <person name="Arick M.A. 2nd"/>
            <person name="Thrash A."/>
            <person name="Conover J.L."/>
            <person name="Sanders W.S."/>
            <person name="Peterson D.G."/>
            <person name="Frelichowski J.E."/>
            <person name="Scheffler J.A."/>
            <person name="Scheffler B.E."/>
            <person name="Wendel J.F."/>
        </authorList>
    </citation>
    <scope>NUCLEOTIDE SEQUENCE [LARGE SCALE GENOMIC DNA]</scope>
    <source>
        <strain evidence="4">8</strain>
        <tissue evidence="4">Leaf</tissue>
    </source>
</reference>
<dbReference type="EMBL" id="JABEZZ010000002">
    <property type="protein sequence ID" value="MBA0581289.1"/>
    <property type="molecule type" value="Genomic_DNA"/>
</dbReference>
<protein>
    <recommendedName>
        <fullName evidence="2">VQ domain-containing protein</fullName>
    </recommendedName>
</protein>
<accession>A0A0D2RAK4</accession>
<evidence type="ECO:0000313" key="3">
    <source>
        <dbReference type="EMBL" id="KJB16235.1"/>
    </source>
</evidence>
<sequence length="215" mass="23076">MASSSSENLANIESWAFRPSFADSWLSEAEALTRALQYSFSTSFSNSDSHSLSPLFGLVNSNPLPTPTPTPSGSNVSGSDPETTVKRQRTLLKPLPTGKVSKSKRKSRASKFSQTTFIKADPANFRQMVQQVTGVRFCNAQMSLSPILKPEPQRPGCLPTLDTSAFLLDQQQPSSGAVSGSSLVPLRSSDGIASAEATLDPNSFPCFPTLESWKA</sequence>
<dbReference type="KEGG" id="gra:105786199"/>
<evidence type="ECO:0000259" key="2">
    <source>
        <dbReference type="Pfam" id="PF05678"/>
    </source>
</evidence>
<evidence type="ECO:0000313" key="6">
    <source>
        <dbReference type="Proteomes" id="UP000593578"/>
    </source>
</evidence>